<protein>
    <recommendedName>
        <fullName evidence="3">PH domain-containing protein</fullName>
    </recommendedName>
</protein>
<evidence type="ECO:0000313" key="1">
    <source>
        <dbReference type="EMBL" id="GAA2723485.1"/>
    </source>
</evidence>
<evidence type="ECO:0000313" key="2">
    <source>
        <dbReference type="Proteomes" id="UP001500886"/>
    </source>
</evidence>
<gene>
    <name evidence="1" type="ORF">GCM10010315_50960</name>
</gene>
<dbReference type="EMBL" id="BAAASL010000023">
    <property type="protein sequence ID" value="GAA2723485.1"/>
    <property type="molecule type" value="Genomic_DNA"/>
</dbReference>
<sequence>MPLRERRQQQTYEAAFPLLFPGERVELITFAHVGSVSKRRQLATTALVGVISAGTVIATVRPRQMYIVLTDRRLLFFNGHTPSGKPGKLLMDLPRACVAGSAPKNGMFGITLAGELMVAGWEKGLKLRFPEDCREEGQYLLGVLPGAPYVPPAAPAAPVTY</sequence>
<reference evidence="1 2" key="1">
    <citation type="journal article" date="2019" name="Int. J. Syst. Evol. Microbiol.">
        <title>The Global Catalogue of Microorganisms (GCM) 10K type strain sequencing project: providing services to taxonomists for standard genome sequencing and annotation.</title>
        <authorList>
            <consortium name="The Broad Institute Genomics Platform"/>
            <consortium name="The Broad Institute Genome Sequencing Center for Infectious Disease"/>
            <person name="Wu L."/>
            <person name="Ma J."/>
        </authorList>
    </citation>
    <scope>NUCLEOTIDE SEQUENCE [LARGE SCALE GENOMIC DNA]</scope>
    <source>
        <strain evidence="1 2">JCM 4542</strain>
    </source>
</reference>
<keyword evidence="2" id="KW-1185">Reference proteome</keyword>
<organism evidence="1 2">
    <name type="scientific">Streptomyces luteosporeus</name>
    <dbReference type="NCBI Taxonomy" id="173856"/>
    <lineage>
        <taxon>Bacteria</taxon>
        <taxon>Bacillati</taxon>
        <taxon>Actinomycetota</taxon>
        <taxon>Actinomycetes</taxon>
        <taxon>Kitasatosporales</taxon>
        <taxon>Streptomycetaceae</taxon>
        <taxon>Streptomyces</taxon>
    </lineage>
</organism>
<comment type="caution">
    <text evidence="1">The sequence shown here is derived from an EMBL/GenBank/DDBJ whole genome shotgun (WGS) entry which is preliminary data.</text>
</comment>
<name>A0ABN3U4H6_9ACTN</name>
<accession>A0ABN3U4H6</accession>
<evidence type="ECO:0008006" key="3">
    <source>
        <dbReference type="Google" id="ProtNLM"/>
    </source>
</evidence>
<dbReference type="Proteomes" id="UP001500886">
    <property type="component" value="Unassembled WGS sequence"/>
</dbReference>
<proteinExistence type="predicted"/>
<dbReference type="RefSeq" id="WP_344438330.1">
    <property type="nucleotide sequence ID" value="NZ_BAAASL010000023.1"/>
</dbReference>